<proteinExistence type="predicted"/>
<dbReference type="AlphaFoldDB" id="A0A9J5W4L3"/>
<dbReference type="EMBL" id="JACXVP010000012">
    <property type="protein sequence ID" value="KAG5570450.1"/>
    <property type="molecule type" value="Genomic_DNA"/>
</dbReference>
<comment type="caution">
    <text evidence="1">The sequence shown here is derived from an EMBL/GenBank/DDBJ whole genome shotgun (WGS) entry which is preliminary data.</text>
</comment>
<name>A0A9J5W4L3_SOLCO</name>
<dbReference type="Proteomes" id="UP000824120">
    <property type="component" value="Chromosome 12"/>
</dbReference>
<protein>
    <submittedName>
        <fullName evidence="1">Uncharacterized protein</fullName>
    </submittedName>
</protein>
<dbReference type="OrthoDB" id="1720991at2759"/>
<evidence type="ECO:0000313" key="1">
    <source>
        <dbReference type="EMBL" id="KAG5570450.1"/>
    </source>
</evidence>
<accession>A0A9J5W4L3</accession>
<evidence type="ECO:0000313" key="2">
    <source>
        <dbReference type="Proteomes" id="UP000824120"/>
    </source>
</evidence>
<keyword evidence="2" id="KW-1185">Reference proteome</keyword>
<sequence>MSESFSSSSNPCKSVTKIQMFPTLGKTLSCKSDYLYEVDVIPNDNLTSSTNLPLLNLYSEKAFFPWLKIRSLYQQKPRGVREYIAASKLDQHPILATHEEQFITLQISEDFPKQWKNLGHCPWDIECSNQEAKVLNGMSIIMGKKLSQRKWKKEKSLKRMKMEIDSSIGLLSRPGKNEFLVSYKPENWPKQIPQMIPNYKYS</sequence>
<gene>
    <name evidence="1" type="ORF">H5410_060216</name>
</gene>
<organism evidence="1 2">
    <name type="scientific">Solanum commersonii</name>
    <name type="common">Commerson's wild potato</name>
    <name type="synonym">Commerson's nightshade</name>
    <dbReference type="NCBI Taxonomy" id="4109"/>
    <lineage>
        <taxon>Eukaryota</taxon>
        <taxon>Viridiplantae</taxon>
        <taxon>Streptophyta</taxon>
        <taxon>Embryophyta</taxon>
        <taxon>Tracheophyta</taxon>
        <taxon>Spermatophyta</taxon>
        <taxon>Magnoliopsida</taxon>
        <taxon>eudicotyledons</taxon>
        <taxon>Gunneridae</taxon>
        <taxon>Pentapetalae</taxon>
        <taxon>asterids</taxon>
        <taxon>lamiids</taxon>
        <taxon>Solanales</taxon>
        <taxon>Solanaceae</taxon>
        <taxon>Solanoideae</taxon>
        <taxon>Solaneae</taxon>
        <taxon>Solanum</taxon>
    </lineage>
</organism>
<reference evidence="1 2" key="1">
    <citation type="submission" date="2020-09" db="EMBL/GenBank/DDBJ databases">
        <title>De no assembly of potato wild relative species, Solanum commersonii.</title>
        <authorList>
            <person name="Cho K."/>
        </authorList>
    </citation>
    <scope>NUCLEOTIDE SEQUENCE [LARGE SCALE GENOMIC DNA]</scope>
    <source>
        <strain evidence="1">LZ3.2</strain>
        <tissue evidence="1">Leaf</tissue>
    </source>
</reference>